<dbReference type="PANTHER" id="PTHR12210">
    <property type="entry name" value="DULLARD PROTEIN PHOSPHATASE"/>
    <property type="match status" value="1"/>
</dbReference>
<dbReference type="GO" id="GO:0005744">
    <property type="term" value="C:TIM23 mitochondrial import inner membrane translocase complex"/>
    <property type="evidence" value="ECO:0007669"/>
    <property type="project" value="UniProtKB-UniRule"/>
</dbReference>
<reference evidence="4 5" key="1">
    <citation type="submission" date="2020-04" db="EMBL/GenBank/DDBJ databases">
        <title>Plant Genome Project.</title>
        <authorList>
            <person name="Zhang R.-G."/>
        </authorList>
    </citation>
    <scope>NUCLEOTIDE SEQUENCE [LARGE SCALE GENOMIC DNA]</scope>
    <source>
        <strain evidence="4">YNK0</strain>
        <tissue evidence="4">Leaf</tissue>
    </source>
</reference>
<protein>
    <recommendedName>
        <fullName evidence="1">Mitochondrial import inner membrane translocase subunit TIM50</fullName>
    </recommendedName>
</protein>
<evidence type="ECO:0000256" key="2">
    <source>
        <dbReference type="SAM" id="MobiDB-lite"/>
    </source>
</evidence>
<feature type="compositionally biased region" description="Basic residues" evidence="2">
    <location>
        <begin position="486"/>
        <end position="498"/>
    </location>
</feature>
<dbReference type="SUPFAM" id="SSF56784">
    <property type="entry name" value="HAD-like"/>
    <property type="match status" value="1"/>
</dbReference>
<keyword evidence="1" id="KW-0811">Translocation</keyword>
<keyword evidence="1" id="KW-0809">Transit peptide</keyword>
<comment type="similarity">
    <text evidence="1">Belongs to the TIM50 family.</text>
</comment>
<dbReference type="InterPro" id="IPR050365">
    <property type="entry name" value="TIM50"/>
</dbReference>
<keyword evidence="1" id="KW-0496">Mitochondrion</keyword>
<dbReference type="Pfam" id="PF03031">
    <property type="entry name" value="NIF"/>
    <property type="match status" value="1"/>
</dbReference>
<feature type="region of interest" description="Disordered" evidence="2">
    <location>
        <begin position="426"/>
        <end position="572"/>
    </location>
</feature>
<comment type="subcellular location">
    <subcellularLocation>
        <location evidence="1">Mitochondrion inner membrane</location>
        <topology evidence="1">Single-pass membrane protein</topology>
    </subcellularLocation>
</comment>
<name>A0A834YVB8_TETSI</name>
<dbReference type="AlphaFoldDB" id="A0A834YVB8"/>
<evidence type="ECO:0000313" key="5">
    <source>
        <dbReference type="Proteomes" id="UP000655225"/>
    </source>
</evidence>
<comment type="function">
    <text evidence="1">Essential component of the TIM23 complex, a complex that mediates the translocation of transit peptide-containing proteins across the mitochondrial inner membrane.</text>
</comment>
<dbReference type="EMBL" id="JABCRI010000012">
    <property type="protein sequence ID" value="KAF8396464.1"/>
    <property type="molecule type" value="Genomic_DNA"/>
</dbReference>
<dbReference type="InterPro" id="IPR004274">
    <property type="entry name" value="FCP1_dom"/>
</dbReference>
<evidence type="ECO:0000259" key="3">
    <source>
        <dbReference type="Pfam" id="PF03031"/>
    </source>
</evidence>
<evidence type="ECO:0000313" key="4">
    <source>
        <dbReference type="EMBL" id="KAF8396464.1"/>
    </source>
</evidence>
<feature type="compositionally biased region" description="Basic and acidic residues" evidence="2">
    <location>
        <begin position="426"/>
        <end position="449"/>
    </location>
</feature>
<dbReference type="OrthoDB" id="1711508at2759"/>
<organism evidence="4 5">
    <name type="scientific">Tetracentron sinense</name>
    <name type="common">Spur-leaf</name>
    <dbReference type="NCBI Taxonomy" id="13715"/>
    <lineage>
        <taxon>Eukaryota</taxon>
        <taxon>Viridiplantae</taxon>
        <taxon>Streptophyta</taxon>
        <taxon>Embryophyta</taxon>
        <taxon>Tracheophyta</taxon>
        <taxon>Spermatophyta</taxon>
        <taxon>Magnoliopsida</taxon>
        <taxon>Trochodendrales</taxon>
        <taxon>Trochodendraceae</taxon>
        <taxon>Tetracentron</taxon>
    </lineage>
</organism>
<keyword evidence="5" id="KW-1185">Reference proteome</keyword>
<dbReference type="InterPro" id="IPR023214">
    <property type="entry name" value="HAD_sf"/>
</dbReference>
<keyword evidence="1" id="KW-0813">Transport</keyword>
<dbReference type="Proteomes" id="UP000655225">
    <property type="component" value="Unassembled WGS sequence"/>
</dbReference>
<gene>
    <name evidence="4" type="ORF">HHK36_018087</name>
</gene>
<dbReference type="GO" id="GO:0015031">
    <property type="term" value="P:protein transport"/>
    <property type="evidence" value="ECO:0007669"/>
    <property type="project" value="UniProtKB-KW"/>
</dbReference>
<comment type="caution">
    <text evidence="4">The sequence shown here is derived from an EMBL/GenBank/DDBJ whole genome shotgun (WGS) entry which is preliminary data.</text>
</comment>
<feature type="compositionally biased region" description="Basic and acidic residues" evidence="2">
    <location>
        <begin position="456"/>
        <end position="471"/>
    </location>
</feature>
<keyword evidence="1" id="KW-0653">Protein transport</keyword>
<dbReference type="InterPro" id="IPR036412">
    <property type="entry name" value="HAD-like_sf"/>
</dbReference>
<dbReference type="Gene3D" id="3.40.50.1000">
    <property type="entry name" value="HAD superfamily/HAD-like"/>
    <property type="match status" value="1"/>
</dbReference>
<feature type="domain" description="FCP1 homology" evidence="3">
    <location>
        <begin position="24"/>
        <end position="145"/>
    </location>
</feature>
<evidence type="ECO:0000256" key="1">
    <source>
        <dbReference type="RuleBase" id="RU365079"/>
    </source>
</evidence>
<feature type="compositionally biased region" description="Basic and acidic residues" evidence="2">
    <location>
        <begin position="499"/>
        <end position="550"/>
    </location>
</feature>
<accession>A0A834YVB8</accession>
<comment type="subunit">
    <text evidence="1">Component of the TIM23 complex.</text>
</comment>
<feature type="compositionally biased region" description="Basic residues" evidence="2">
    <location>
        <begin position="551"/>
        <end position="572"/>
    </location>
</feature>
<proteinExistence type="inferred from homology"/>
<sequence>MSEKSGSLKLKMVLHESDDEVDKGDDCVYKRPFLDEFMKFCFEKFEVGIWRNFNGILNVAMGTLRNRLLFIWALDNENNPLFLVELKKLWDKDDSSLPLPKGRYSSSNTLLIDYRPYKALLNPSNTAIFPHQYDAKAVIDDSLASSGTCLAELLSRVGKEGPFPEIYEFVALSPRYSISLHYSGDRRLVNEGDIKKHSVFHGEPSLFFSYEKLDNSAAPFRLALISKCAYSRPSIYALRNYLKKWEACLLHQVDTRSLNLGLRMLLVIQILRRLVELLIPYIDPRFAVIGAASNELEGMVIADTFIPLVIVTMGLHVNGSDIISILNGEFPTQTSIVIQGETNQLFLEEHFDMLEALLSKKPRCVSLSLEEPLAEPDFKLNDGCKSTSRIVSTTSSLIVEDFISTCKEFSSKIDGSIWLRKVDGAKGKEDGAKGKRGEKGQKKKREDGAKGNVDGAKGKEDGAKGKEDGAKGKRWMMRKAREERNGRRRRERMVLKAKRMVDGVKGKEDGAKGKRGEKGQKKKREDGAKGKEDGAKDKRWMMRKAREERKGRRRRGRMVLKAKRMVLKAKDG</sequence>